<sequence length="65" mass="7110">MRRWSKKGSIHVCRGVHGSDRGDLRPARAHPTGSRTAVTQNIIGLVLAVGIAIYLVAALLYPERF</sequence>
<name>A0ABW6S528_9NOCA</name>
<keyword evidence="2" id="KW-0812">Transmembrane</keyword>
<dbReference type="NCBIfam" id="TIGR02115">
    <property type="entry name" value="potass_kdpF"/>
    <property type="match status" value="1"/>
</dbReference>
<proteinExistence type="predicted"/>
<protein>
    <submittedName>
        <fullName evidence="3">K(+)-transporting ATPase subunit F</fullName>
    </submittedName>
</protein>
<dbReference type="RefSeq" id="WP_040826286.1">
    <property type="nucleotide sequence ID" value="NZ_JBIAQY010000010.1"/>
</dbReference>
<dbReference type="InterPro" id="IPR011726">
    <property type="entry name" value="KdpF"/>
</dbReference>
<evidence type="ECO:0000313" key="3">
    <source>
        <dbReference type="EMBL" id="MFF3571342.1"/>
    </source>
</evidence>
<gene>
    <name evidence="3" type="primary">kdpF</name>
    <name evidence="3" type="ORF">ACFYXQ_26535</name>
</gene>
<feature type="region of interest" description="Disordered" evidence="1">
    <location>
        <begin position="1"/>
        <end position="32"/>
    </location>
</feature>
<dbReference type="Pfam" id="PF09604">
    <property type="entry name" value="Potass_KdpF"/>
    <property type="match status" value="1"/>
</dbReference>
<feature type="transmembrane region" description="Helical" evidence="2">
    <location>
        <begin position="42"/>
        <end position="61"/>
    </location>
</feature>
<dbReference type="Proteomes" id="UP001601992">
    <property type="component" value="Unassembled WGS sequence"/>
</dbReference>
<evidence type="ECO:0000256" key="1">
    <source>
        <dbReference type="SAM" id="MobiDB-lite"/>
    </source>
</evidence>
<keyword evidence="2" id="KW-0472">Membrane</keyword>
<evidence type="ECO:0000256" key="2">
    <source>
        <dbReference type="SAM" id="Phobius"/>
    </source>
</evidence>
<keyword evidence="2" id="KW-1133">Transmembrane helix</keyword>
<keyword evidence="4" id="KW-1185">Reference proteome</keyword>
<comment type="caution">
    <text evidence="3">The sequence shown here is derived from an EMBL/GenBank/DDBJ whole genome shotgun (WGS) entry which is preliminary data.</text>
</comment>
<accession>A0ABW6S528</accession>
<reference evidence="3 4" key="1">
    <citation type="submission" date="2024-10" db="EMBL/GenBank/DDBJ databases">
        <title>The Natural Products Discovery Center: Release of the First 8490 Sequenced Strains for Exploring Actinobacteria Biosynthetic Diversity.</title>
        <authorList>
            <person name="Kalkreuter E."/>
            <person name="Kautsar S.A."/>
            <person name="Yang D."/>
            <person name="Bader C.D."/>
            <person name="Teijaro C.N."/>
            <person name="Fluegel L."/>
            <person name="Davis C.M."/>
            <person name="Simpson J.R."/>
            <person name="Lauterbach L."/>
            <person name="Steele A.D."/>
            <person name="Gui C."/>
            <person name="Meng S."/>
            <person name="Li G."/>
            <person name="Viehrig K."/>
            <person name="Ye F."/>
            <person name="Su P."/>
            <person name="Kiefer A.F."/>
            <person name="Nichols A."/>
            <person name="Cepeda A.J."/>
            <person name="Yan W."/>
            <person name="Fan B."/>
            <person name="Jiang Y."/>
            <person name="Adhikari A."/>
            <person name="Zheng C.-J."/>
            <person name="Schuster L."/>
            <person name="Cowan T.M."/>
            <person name="Smanski M.J."/>
            <person name="Chevrette M.G."/>
            <person name="De Carvalho L.P.S."/>
            <person name="Shen B."/>
        </authorList>
    </citation>
    <scope>NUCLEOTIDE SEQUENCE [LARGE SCALE GENOMIC DNA]</scope>
    <source>
        <strain evidence="3 4">NPDC002593</strain>
    </source>
</reference>
<organism evidence="3 4">
    <name type="scientific">Nocardia jiangxiensis</name>
    <dbReference type="NCBI Taxonomy" id="282685"/>
    <lineage>
        <taxon>Bacteria</taxon>
        <taxon>Bacillati</taxon>
        <taxon>Actinomycetota</taxon>
        <taxon>Actinomycetes</taxon>
        <taxon>Mycobacteriales</taxon>
        <taxon>Nocardiaceae</taxon>
        <taxon>Nocardia</taxon>
    </lineage>
</organism>
<dbReference type="EMBL" id="JBIAQY010000010">
    <property type="protein sequence ID" value="MFF3571342.1"/>
    <property type="molecule type" value="Genomic_DNA"/>
</dbReference>
<evidence type="ECO:0000313" key="4">
    <source>
        <dbReference type="Proteomes" id="UP001601992"/>
    </source>
</evidence>
<feature type="compositionally biased region" description="Basic and acidic residues" evidence="1">
    <location>
        <begin position="17"/>
        <end position="26"/>
    </location>
</feature>